<reference evidence="3 4" key="1">
    <citation type="journal article" date="2018" name="Mol. Plant">
        <title>The genome of Artemisia annua provides insight into the evolution of Asteraceae family and artemisinin biosynthesis.</title>
        <authorList>
            <person name="Shen Q."/>
            <person name="Zhang L."/>
            <person name="Liao Z."/>
            <person name="Wang S."/>
            <person name="Yan T."/>
            <person name="Shi P."/>
            <person name="Liu M."/>
            <person name="Fu X."/>
            <person name="Pan Q."/>
            <person name="Wang Y."/>
            <person name="Lv Z."/>
            <person name="Lu X."/>
            <person name="Zhang F."/>
            <person name="Jiang W."/>
            <person name="Ma Y."/>
            <person name="Chen M."/>
            <person name="Hao X."/>
            <person name="Li L."/>
            <person name="Tang Y."/>
            <person name="Lv G."/>
            <person name="Zhou Y."/>
            <person name="Sun X."/>
            <person name="Brodelius P.E."/>
            <person name="Rose J.K.C."/>
            <person name="Tang K."/>
        </authorList>
    </citation>
    <scope>NUCLEOTIDE SEQUENCE [LARGE SCALE GENOMIC DNA]</scope>
    <source>
        <strain evidence="4">cv. Huhao1</strain>
        <tissue evidence="3">Leaf</tissue>
    </source>
</reference>
<dbReference type="Pfam" id="PF12937">
    <property type="entry name" value="F-box-like"/>
    <property type="match status" value="1"/>
</dbReference>
<feature type="domain" description="F-box" evidence="2">
    <location>
        <begin position="89"/>
        <end position="129"/>
    </location>
</feature>
<dbReference type="PANTHER" id="PTHR38926:SF2">
    <property type="entry name" value="F-BOX_LRR-REPEAT PROTEIN 21-RELATED"/>
    <property type="match status" value="1"/>
</dbReference>
<dbReference type="PANTHER" id="PTHR38926">
    <property type="entry name" value="F-BOX DOMAIN CONTAINING PROTEIN, EXPRESSED"/>
    <property type="match status" value="1"/>
</dbReference>
<dbReference type="AlphaFoldDB" id="A0A2U1MYL1"/>
<keyword evidence="4" id="KW-1185">Reference proteome</keyword>
<dbReference type="InterPro" id="IPR036047">
    <property type="entry name" value="F-box-like_dom_sf"/>
</dbReference>
<feature type="compositionally biased region" description="Low complexity" evidence="1">
    <location>
        <begin position="420"/>
        <end position="470"/>
    </location>
</feature>
<gene>
    <name evidence="3" type="ORF">CTI12_AA315910</name>
</gene>
<dbReference type="InterPro" id="IPR001810">
    <property type="entry name" value="F-box_dom"/>
</dbReference>
<dbReference type="Gene3D" id="3.80.10.10">
    <property type="entry name" value="Ribonuclease Inhibitor"/>
    <property type="match status" value="1"/>
</dbReference>
<evidence type="ECO:0000313" key="4">
    <source>
        <dbReference type="Proteomes" id="UP000245207"/>
    </source>
</evidence>
<feature type="compositionally biased region" description="Low complexity" evidence="1">
    <location>
        <begin position="10"/>
        <end position="24"/>
    </location>
</feature>
<evidence type="ECO:0000313" key="3">
    <source>
        <dbReference type="EMBL" id="PWA66348.1"/>
    </source>
</evidence>
<dbReference type="SUPFAM" id="SSF52047">
    <property type="entry name" value="RNI-like"/>
    <property type="match status" value="1"/>
</dbReference>
<dbReference type="SUPFAM" id="SSF81383">
    <property type="entry name" value="F-box domain"/>
    <property type="match status" value="1"/>
</dbReference>
<feature type="region of interest" description="Disordered" evidence="1">
    <location>
        <begin position="1"/>
        <end position="25"/>
    </location>
</feature>
<dbReference type="Proteomes" id="UP000245207">
    <property type="component" value="Unassembled WGS sequence"/>
</dbReference>
<accession>A0A2U1MYL1</accession>
<sequence length="484" mass="53505">MKTPKRPRYSNNSTSNPNNNNNNNLLESFISNTDPASLTTSFNQILESQPKKNDFIQRAIDISSALLEAANRSRCEQASAHNAFVWPFPYDLTVKVFSMIDTQSVCNVAATCSFFHKCAMDPLCYADIDLVTLVPMVGFQRTLVPKVNNAAVSAMIQRAGNALQSIKLGEVLDKFVYGYKMPQFLLTRSCLSSLNGNGGAPSLRRLHLYNIKGMDNTSLLASLSVCPSLIDLEIVCLYVDWKLTLEALSKHIPLIERLICESSSGDKNAGLRYANCRKFILNCPNITTLALKGFEMPDFVARKLVKGFRKLKHVDFSNTYHLFGSFLKTLGTNGGGENLEVMILRGTRHLKQVRVKQFFEALLAGAWKSLRHLDISRTEGNRLIRVYSTSFIPIKQLLQQRPNFRLLAEFGKSESEVIRSDGSLSSQSGSDTSDSSPYTSTSDGSPYASTSDGPPYTSTSDSSSYVSDQESGSDESSDDVDHPV</sequence>
<dbReference type="InterPro" id="IPR032675">
    <property type="entry name" value="LRR_dom_sf"/>
</dbReference>
<comment type="caution">
    <text evidence="3">The sequence shown here is derived from an EMBL/GenBank/DDBJ whole genome shotgun (WGS) entry which is preliminary data.</text>
</comment>
<name>A0A2U1MYL1_ARTAN</name>
<dbReference type="EMBL" id="PKPP01004047">
    <property type="protein sequence ID" value="PWA66348.1"/>
    <property type="molecule type" value="Genomic_DNA"/>
</dbReference>
<feature type="region of interest" description="Disordered" evidence="1">
    <location>
        <begin position="418"/>
        <end position="484"/>
    </location>
</feature>
<evidence type="ECO:0000256" key="1">
    <source>
        <dbReference type="SAM" id="MobiDB-lite"/>
    </source>
</evidence>
<evidence type="ECO:0000259" key="2">
    <source>
        <dbReference type="Pfam" id="PF12937"/>
    </source>
</evidence>
<protein>
    <submittedName>
        <fullName evidence="3">F-box domain, Leucine-rich repeat domain, L domain-like protein</fullName>
    </submittedName>
</protein>
<dbReference type="STRING" id="35608.A0A2U1MYL1"/>
<dbReference type="OrthoDB" id="10257471at2759"/>
<organism evidence="3 4">
    <name type="scientific">Artemisia annua</name>
    <name type="common">Sweet wormwood</name>
    <dbReference type="NCBI Taxonomy" id="35608"/>
    <lineage>
        <taxon>Eukaryota</taxon>
        <taxon>Viridiplantae</taxon>
        <taxon>Streptophyta</taxon>
        <taxon>Embryophyta</taxon>
        <taxon>Tracheophyta</taxon>
        <taxon>Spermatophyta</taxon>
        <taxon>Magnoliopsida</taxon>
        <taxon>eudicotyledons</taxon>
        <taxon>Gunneridae</taxon>
        <taxon>Pentapetalae</taxon>
        <taxon>asterids</taxon>
        <taxon>campanulids</taxon>
        <taxon>Asterales</taxon>
        <taxon>Asteraceae</taxon>
        <taxon>Asteroideae</taxon>
        <taxon>Anthemideae</taxon>
        <taxon>Artemisiinae</taxon>
        <taxon>Artemisia</taxon>
    </lineage>
</organism>
<proteinExistence type="predicted"/>